<evidence type="ECO:0000313" key="4">
    <source>
        <dbReference type="Proteomes" id="UP000241890"/>
    </source>
</evidence>
<proteinExistence type="predicted"/>
<keyword evidence="2" id="KW-1133">Transmembrane helix</keyword>
<reference evidence="3 4" key="1">
    <citation type="submission" date="2017-12" db="EMBL/GenBank/DDBJ databases">
        <title>Sequencing, de novo assembly and annotation of complete genome of a new Thraustochytrid species, strain FCC1311.</title>
        <authorList>
            <person name="Sedici K."/>
            <person name="Godart F."/>
            <person name="Aiese Cigliano R."/>
            <person name="Sanseverino W."/>
            <person name="Barakat M."/>
            <person name="Ortet P."/>
            <person name="Marechal E."/>
            <person name="Cagnac O."/>
            <person name="Amato A."/>
        </authorList>
    </citation>
    <scope>NUCLEOTIDE SEQUENCE [LARGE SCALE GENOMIC DNA]</scope>
</reference>
<dbReference type="EMBL" id="BEYU01000115">
    <property type="protein sequence ID" value="GBG32142.1"/>
    <property type="molecule type" value="Genomic_DNA"/>
</dbReference>
<dbReference type="AlphaFoldDB" id="A0A2R5GML5"/>
<evidence type="ECO:0000256" key="2">
    <source>
        <dbReference type="SAM" id="Phobius"/>
    </source>
</evidence>
<dbReference type="InParanoid" id="A0A2R5GML5"/>
<feature type="transmembrane region" description="Helical" evidence="2">
    <location>
        <begin position="148"/>
        <end position="169"/>
    </location>
</feature>
<keyword evidence="2" id="KW-0472">Membrane</keyword>
<dbReference type="InterPro" id="IPR024133">
    <property type="entry name" value="TM_138"/>
</dbReference>
<comment type="caution">
    <text evidence="3">The sequence shown here is derived from an EMBL/GenBank/DDBJ whole genome shotgun (WGS) entry which is preliminary data.</text>
</comment>
<feature type="transmembrane region" description="Helical" evidence="2">
    <location>
        <begin position="189"/>
        <end position="206"/>
    </location>
</feature>
<accession>A0A2R5GML5</accession>
<feature type="transmembrane region" description="Helical" evidence="2">
    <location>
        <begin position="114"/>
        <end position="136"/>
    </location>
</feature>
<keyword evidence="2 3" id="KW-0812">Transmembrane</keyword>
<protein>
    <submittedName>
        <fullName evidence="3">Transmembrane protein 138</fullName>
    </submittedName>
</protein>
<gene>
    <name evidence="3" type="ORF">FCC1311_083672</name>
</gene>
<dbReference type="OrthoDB" id="189688at2759"/>
<dbReference type="Pfam" id="PF14935">
    <property type="entry name" value="TMEM138"/>
    <property type="match status" value="1"/>
</dbReference>
<feature type="transmembrane region" description="Helical" evidence="2">
    <location>
        <begin position="75"/>
        <end position="94"/>
    </location>
</feature>
<organism evidence="3 4">
    <name type="scientific">Hondaea fermentalgiana</name>
    <dbReference type="NCBI Taxonomy" id="2315210"/>
    <lineage>
        <taxon>Eukaryota</taxon>
        <taxon>Sar</taxon>
        <taxon>Stramenopiles</taxon>
        <taxon>Bigyra</taxon>
        <taxon>Labyrinthulomycetes</taxon>
        <taxon>Thraustochytrida</taxon>
        <taxon>Thraustochytriidae</taxon>
        <taxon>Hondaea</taxon>
    </lineage>
</organism>
<sequence>MHADYAPLAGAESETGEAPALAVPVAEKDQERLAKEERDDIRTAPTKTTLSGAHARKSNVKRNAVALMARMENPVWYLLKSVFIYLLVFLDVFLNSSVNSDNYEGLVDGRLTNFWPFLFLIVQTSVQLFIFLTLFLMMCNTYLMRIGLPGVVLSDFRGLIVAQVCYLTLTMLRFQEASSASALHLWDMPGFVVLFVIQNLVAALYYHQVLYSTFRLADEKYYVVDVGGHAPSTGIATSTVPSALPVSSASLTASSSSLAAAAIL</sequence>
<evidence type="ECO:0000313" key="3">
    <source>
        <dbReference type="EMBL" id="GBG32142.1"/>
    </source>
</evidence>
<dbReference type="Proteomes" id="UP000241890">
    <property type="component" value="Unassembled WGS sequence"/>
</dbReference>
<name>A0A2R5GML5_9STRA</name>
<keyword evidence="4" id="KW-1185">Reference proteome</keyword>
<feature type="region of interest" description="Disordered" evidence="1">
    <location>
        <begin position="1"/>
        <end position="55"/>
    </location>
</feature>
<evidence type="ECO:0000256" key="1">
    <source>
        <dbReference type="SAM" id="MobiDB-lite"/>
    </source>
</evidence>
<feature type="compositionally biased region" description="Basic and acidic residues" evidence="1">
    <location>
        <begin position="26"/>
        <end position="42"/>
    </location>
</feature>